<evidence type="ECO:0000256" key="2">
    <source>
        <dbReference type="ARBA" id="ARBA00022643"/>
    </source>
</evidence>
<dbReference type="PANTHER" id="PTHR42847">
    <property type="entry name" value="ALKANESULFONATE MONOOXYGENASE"/>
    <property type="match status" value="1"/>
</dbReference>
<evidence type="ECO:0000259" key="5">
    <source>
        <dbReference type="Pfam" id="PF00296"/>
    </source>
</evidence>
<proteinExistence type="predicted"/>
<evidence type="ECO:0000256" key="3">
    <source>
        <dbReference type="ARBA" id="ARBA00023002"/>
    </source>
</evidence>
<organism evidence="6 7">
    <name type="scientific">Dictyobacter kobayashii</name>
    <dbReference type="NCBI Taxonomy" id="2014872"/>
    <lineage>
        <taxon>Bacteria</taxon>
        <taxon>Bacillati</taxon>
        <taxon>Chloroflexota</taxon>
        <taxon>Ktedonobacteria</taxon>
        <taxon>Ktedonobacterales</taxon>
        <taxon>Dictyobacteraceae</taxon>
        <taxon>Dictyobacter</taxon>
    </lineage>
</organism>
<name>A0A402AYV1_9CHLR</name>
<evidence type="ECO:0000256" key="4">
    <source>
        <dbReference type="ARBA" id="ARBA00023033"/>
    </source>
</evidence>
<keyword evidence="2" id="KW-0288">FMN</keyword>
<dbReference type="Gene3D" id="3.20.20.30">
    <property type="entry name" value="Luciferase-like domain"/>
    <property type="match status" value="1"/>
</dbReference>
<dbReference type="PANTHER" id="PTHR42847:SF4">
    <property type="entry name" value="ALKANESULFONATE MONOOXYGENASE-RELATED"/>
    <property type="match status" value="1"/>
</dbReference>
<keyword evidence="4" id="KW-0503">Monooxygenase</keyword>
<keyword evidence="7" id="KW-1185">Reference proteome</keyword>
<dbReference type="Proteomes" id="UP000287188">
    <property type="component" value="Unassembled WGS sequence"/>
</dbReference>
<keyword evidence="1" id="KW-0285">Flavoprotein</keyword>
<keyword evidence="3" id="KW-0560">Oxidoreductase</keyword>
<gene>
    <name evidence="6" type="ORF">KDK_80580</name>
</gene>
<dbReference type="Pfam" id="PF00296">
    <property type="entry name" value="Bac_luciferase"/>
    <property type="match status" value="1"/>
</dbReference>
<feature type="domain" description="Luciferase-like" evidence="5">
    <location>
        <begin position="15"/>
        <end position="195"/>
    </location>
</feature>
<dbReference type="GO" id="GO:0046306">
    <property type="term" value="P:alkanesulfonate catabolic process"/>
    <property type="evidence" value="ECO:0007669"/>
    <property type="project" value="TreeGrafter"/>
</dbReference>
<dbReference type="EMBL" id="BIFS01000002">
    <property type="protein sequence ID" value="GCE24258.1"/>
    <property type="molecule type" value="Genomic_DNA"/>
</dbReference>
<comment type="caution">
    <text evidence="6">The sequence shown here is derived from an EMBL/GenBank/DDBJ whole genome shotgun (WGS) entry which is preliminary data.</text>
</comment>
<reference evidence="7" key="1">
    <citation type="submission" date="2018-12" db="EMBL/GenBank/DDBJ databases">
        <title>Tengunoibacter tsumagoiensis gen. nov., sp. nov., Dictyobacter kobayashii sp. nov., D. alpinus sp. nov., and D. joshuensis sp. nov. and description of Dictyobacteraceae fam. nov. within the order Ktedonobacterales isolated from Tengu-no-mugimeshi.</title>
        <authorList>
            <person name="Wang C.M."/>
            <person name="Zheng Y."/>
            <person name="Sakai Y."/>
            <person name="Toyoda A."/>
            <person name="Minakuchi Y."/>
            <person name="Abe K."/>
            <person name="Yokota A."/>
            <person name="Yabe S."/>
        </authorList>
    </citation>
    <scope>NUCLEOTIDE SEQUENCE [LARGE SCALE GENOMIC DNA]</scope>
    <source>
        <strain evidence="7">Uno11</strain>
    </source>
</reference>
<sequence>MKYGVTLPLSGIDGDVERLVEYAQAAEEAGWDGVFLEDYIVYWGEKNVTYDPWLALTAIALRTQRVQLGISVTPLPSRLPWKLAREAITLDHLSHGRLIIGFGLGDAQDRHFGETADEKQRAEMLDEGLEILAGLMSGEPYAHHGKHYTVNDVTFAPRPVQRPRIPIWIGGFWPRKAPALRAARWDGFCPAKVADAQGDGSIKPHDIQAIHTFVSEQRANQAPFDLVAGGNSPGDDPVRARAHVEPFAAAGATWWVEFILPDPGESKQALTRIQQGPPS</sequence>
<evidence type="ECO:0000313" key="6">
    <source>
        <dbReference type="EMBL" id="GCE24258.1"/>
    </source>
</evidence>
<dbReference type="SUPFAM" id="SSF51679">
    <property type="entry name" value="Bacterial luciferase-like"/>
    <property type="match status" value="1"/>
</dbReference>
<dbReference type="InterPro" id="IPR050172">
    <property type="entry name" value="SsuD_RutA_monooxygenase"/>
</dbReference>
<dbReference type="GO" id="GO:0008726">
    <property type="term" value="F:alkanesulfonate monooxygenase activity"/>
    <property type="evidence" value="ECO:0007669"/>
    <property type="project" value="TreeGrafter"/>
</dbReference>
<dbReference type="InterPro" id="IPR036661">
    <property type="entry name" value="Luciferase-like_sf"/>
</dbReference>
<dbReference type="RefSeq" id="WP_126557506.1">
    <property type="nucleotide sequence ID" value="NZ_BIFS01000002.1"/>
</dbReference>
<dbReference type="AlphaFoldDB" id="A0A402AYV1"/>
<protein>
    <submittedName>
        <fullName evidence="6">Luciferase-like protein</fullName>
    </submittedName>
</protein>
<evidence type="ECO:0000256" key="1">
    <source>
        <dbReference type="ARBA" id="ARBA00022630"/>
    </source>
</evidence>
<accession>A0A402AYV1</accession>
<dbReference type="OrthoDB" id="151009at2"/>
<dbReference type="InterPro" id="IPR011251">
    <property type="entry name" value="Luciferase-like_dom"/>
</dbReference>
<evidence type="ECO:0000313" key="7">
    <source>
        <dbReference type="Proteomes" id="UP000287188"/>
    </source>
</evidence>